<evidence type="ECO:0000256" key="3">
    <source>
        <dbReference type="ARBA" id="ARBA00022475"/>
    </source>
</evidence>
<gene>
    <name evidence="13" type="ORF">METZ01_LOCUS8604</name>
</gene>
<dbReference type="NCBIfam" id="TIGR01129">
    <property type="entry name" value="secD"/>
    <property type="match status" value="1"/>
</dbReference>
<name>A0A381NMJ6_9ZZZZ</name>
<dbReference type="PRINTS" id="PR00702">
    <property type="entry name" value="ACRIFLAVINRP"/>
</dbReference>
<evidence type="ECO:0000259" key="10">
    <source>
        <dbReference type="Pfam" id="PF02355"/>
    </source>
</evidence>
<keyword evidence="3" id="KW-1003">Cell membrane</keyword>
<comment type="subcellular location">
    <subcellularLocation>
        <location evidence="1">Cell membrane</location>
        <topology evidence="1">Multi-pass membrane protein</topology>
    </subcellularLocation>
</comment>
<dbReference type="InterPro" id="IPR001036">
    <property type="entry name" value="Acrflvin-R"/>
</dbReference>
<evidence type="ECO:0000256" key="1">
    <source>
        <dbReference type="ARBA" id="ARBA00004651"/>
    </source>
</evidence>
<feature type="transmembrane region" description="Helical" evidence="9">
    <location>
        <begin position="392"/>
        <end position="412"/>
    </location>
</feature>
<dbReference type="Gene3D" id="1.20.1640.10">
    <property type="entry name" value="Multidrug efflux transporter AcrB transmembrane domain"/>
    <property type="match status" value="1"/>
</dbReference>
<dbReference type="Gene3D" id="3.30.70.3220">
    <property type="match status" value="1"/>
</dbReference>
<evidence type="ECO:0000256" key="5">
    <source>
        <dbReference type="ARBA" id="ARBA00022927"/>
    </source>
</evidence>
<evidence type="ECO:0008006" key="14">
    <source>
        <dbReference type="Google" id="ProtNLM"/>
    </source>
</evidence>
<feature type="transmembrane region" description="Helical" evidence="9">
    <location>
        <begin position="489"/>
        <end position="513"/>
    </location>
</feature>
<dbReference type="Pfam" id="PF22599">
    <property type="entry name" value="SecDF_P1_head"/>
    <property type="match status" value="1"/>
</dbReference>
<reference evidence="13" key="1">
    <citation type="submission" date="2018-05" db="EMBL/GenBank/DDBJ databases">
        <authorList>
            <person name="Lanie J.A."/>
            <person name="Ng W.-L."/>
            <person name="Kazmierczak K.M."/>
            <person name="Andrzejewski T.M."/>
            <person name="Davidsen T.M."/>
            <person name="Wayne K.J."/>
            <person name="Tettelin H."/>
            <person name="Glass J.I."/>
            <person name="Rusch D."/>
            <person name="Podicherti R."/>
            <person name="Tsui H.-C.T."/>
            <person name="Winkler M.E."/>
        </authorList>
    </citation>
    <scope>NUCLEOTIDE SEQUENCE</scope>
</reference>
<evidence type="ECO:0000313" key="13">
    <source>
        <dbReference type="EMBL" id="SUZ55750.1"/>
    </source>
</evidence>
<dbReference type="InterPro" id="IPR055344">
    <property type="entry name" value="SecD_SecF_C_bact"/>
</dbReference>
<dbReference type="InterPro" id="IPR054384">
    <property type="entry name" value="SecDF_P1_head"/>
</dbReference>
<keyword evidence="4 9" id="KW-0812">Transmembrane</keyword>
<evidence type="ECO:0000256" key="9">
    <source>
        <dbReference type="SAM" id="Phobius"/>
    </source>
</evidence>
<feature type="domain" description="SecDF P1 head subdomain" evidence="12">
    <location>
        <begin position="244"/>
        <end position="344"/>
    </location>
</feature>
<dbReference type="NCBIfam" id="TIGR00916">
    <property type="entry name" value="2A0604s01"/>
    <property type="match status" value="1"/>
</dbReference>
<dbReference type="HAMAP" id="MF_01463_B">
    <property type="entry name" value="SecD_B"/>
    <property type="match status" value="1"/>
</dbReference>
<keyword evidence="7" id="KW-0811">Translocation</keyword>
<sequence length="526" mass="56565">MSRNNLYKLGLIVVISAFCLFLSYPPSEQINLGLDLRGGIHLVLDVVVEEAVAGQVRTDMGRFQERLEDEGVVPSETILDSDVSFSMTFNTEPLRDQAEVVAANIFTSSSGNDSYNVSLSSNPPTLKLSLDAAEQELSKDAAVRQALQTIRNRIDQFGVAEPVIQRQGMAGTRILVQLPGAEDPERVKNLLRTSAILQFRLVQAGPAQTREALVAAAGGQLPVGTEIVESIPETVNGVEIPTLFYLLDIVPIVEGGELKDARLSQDQFGLPAIGFTLEATSAQKFGEFTSTNIGRLLAIVLDDRVQQAPSIESRIDGDGIIRGQFTLEEAEDRSLMLRSGALPASIEYLEDRSVGPSLGRESIRQGVLAAIIGMSLVVVFMLIYYKGAGINAVLALALNLIIVMGVMASLQATLTLPGIAGLILLIGMSVDANVLIFERIREELDLGKTVRSSIDAGFSKAFSAILDANLTTLIAAAFLFQFGTGPVKGFAVTITIGIVASMFTALFVSRLMFAIWTSTRRETLSI</sequence>
<dbReference type="Gene3D" id="3.30.1360.200">
    <property type="match status" value="1"/>
</dbReference>
<dbReference type="Pfam" id="PF21760">
    <property type="entry name" value="SecD_1st"/>
    <property type="match status" value="1"/>
</dbReference>
<keyword evidence="5" id="KW-0653">Protein transport</keyword>
<feature type="transmembrane region" description="Helical" evidence="9">
    <location>
        <begin position="366"/>
        <end position="385"/>
    </location>
</feature>
<feature type="domain" description="Protein translocase subunit SecDF P1" evidence="11">
    <location>
        <begin position="143"/>
        <end position="203"/>
    </location>
</feature>
<evidence type="ECO:0000256" key="2">
    <source>
        <dbReference type="ARBA" id="ARBA00022448"/>
    </source>
</evidence>
<evidence type="ECO:0000256" key="8">
    <source>
        <dbReference type="ARBA" id="ARBA00023136"/>
    </source>
</evidence>
<dbReference type="PANTHER" id="PTHR30081">
    <property type="entry name" value="PROTEIN-EXPORT MEMBRANE PROTEIN SEC"/>
    <property type="match status" value="1"/>
</dbReference>
<evidence type="ECO:0000256" key="7">
    <source>
        <dbReference type="ARBA" id="ARBA00023010"/>
    </source>
</evidence>
<feature type="transmembrane region" description="Helical" evidence="9">
    <location>
        <begin position="418"/>
        <end position="440"/>
    </location>
</feature>
<dbReference type="GO" id="GO:0006886">
    <property type="term" value="P:intracellular protein transport"/>
    <property type="evidence" value="ECO:0007669"/>
    <property type="project" value="InterPro"/>
</dbReference>
<dbReference type="GO" id="GO:0015450">
    <property type="term" value="F:protein-transporting ATPase activity"/>
    <property type="evidence" value="ECO:0007669"/>
    <property type="project" value="InterPro"/>
</dbReference>
<keyword evidence="2" id="KW-0813">Transport</keyword>
<dbReference type="GO" id="GO:0005886">
    <property type="term" value="C:plasma membrane"/>
    <property type="evidence" value="ECO:0007669"/>
    <property type="project" value="UniProtKB-SubCell"/>
</dbReference>
<feature type="domain" description="Protein export membrane protein SecD/SecF C-terminal" evidence="10">
    <location>
        <begin position="345"/>
        <end position="515"/>
    </location>
</feature>
<dbReference type="InterPro" id="IPR022813">
    <property type="entry name" value="SecD/SecF_arch_bac"/>
</dbReference>
<dbReference type="AlphaFoldDB" id="A0A381NMJ6"/>
<feature type="transmembrane region" description="Helical" evidence="9">
    <location>
        <begin position="7"/>
        <end position="24"/>
    </location>
</feature>
<feature type="transmembrane region" description="Helical" evidence="9">
    <location>
        <begin position="461"/>
        <end position="483"/>
    </location>
</feature>
<evidence type="ECO:0000256" key="6">
    <source>
        <dbReference type="ARBA" id="ARBA00022989"/>
    </source>
</evidence>
<keyword evidence="8 9" id="KW-0472">Membrane</keyword>
<dbReference type="InterPro" id="IPR048631">
    <property type="entry name" value="SecD_1st"/>
</dbReference>
<dbReference type="PANTHER" id="PTHR30081:SF1">
    <property type="entry name" value="PROTEIN TRANSLOCASE SUBUNIT SECD"/>
    <property type="match status" value="1"/>
</dbReference>
<proteinExistence type="inferred from homology"/>
<accession>A0A381NMJ6</accession>
<keyword evidence="6 9" id="KW-1133">Transmembrane helix</keyword>
<evidence type="ECO:0000259" key="12">
    <source>
        <dbReference type="Pfam" id="PF22599"/>
    </source>
</evidence>
<evidence type="ECO:0000259" key="11">
    <source>
        <dbReference type="Pfam" id="PF21760"/>
    </source>
</evidence>
<protein>
    <recommendedName>
        <fullName evidence="14">Protein translocase subunit SecD</fullName>
    </recommendedName>
</protein>
<dbReference type="Pfam" id="PF02355">
    <property type="entry name" value="SecD_SecF_C"/>
    <property type="match status" value="1"/>
</dbReference>
<dbReference type="InterPro" id="IPR048634">
    <property type="entry name" value="SecD_SecF_C"/>
</dbReference>
<organism evidence="13">
    <name type="scientific">marine metagenome</name>
    <dbReference type="NCBI Taxonomy" id="408172"/>
    <lineage>
        <taxon>unclassified sequences</taxon>
        <taxon>metagenomes</taxon>
        <taxon>ecological metagenomes</taxon>
    </lineage>
</organism>
<dbReference type="FunFam" id="1.20.1640.10:FF:000004">
    <property type="entry name" value="Protein translocase subunit SecD"/>
    <property type="match status" value="1"/>
</dbReference>
<evidence type="ECO:0000256" key="4">
    <source>
        <dbReference type="ARBA" id="ARBA00022692"/>
    </source>
</evidence>
<dbReference type="SUPFAM" id="SSF82866">
    <property type="entry name" value="Multidrug efflux transporter AcrB transmembrane domain"/>
    <property type="match status" value="1"/>
</dbReference>
<dbReference type="InterPro" id="IPR005791">
    <property type="entry name" value="SecD"/>
</dbReference>
<dbReference type="EMBL" id="UINC01000459">
    <property type="protein sequence ID" value="SUZ55750.1"/>
    <property type="molecule type" value="Genomic_DNA"/>
</dbReference>